<dbReference type="EMBL" id="GL379860">
    <property type="protein sequence ID" value="EGT57225.1"/>
    <property type="molecule type" value="Genomic_DNA"/>
</dbReference>
<sequence>MKYTILILLLCLVATVAASSQYQQTGKHCSDNSECSGAESCMGGRCSPIFFPSYPQQKTCKTAQDCKQGEVCGGNGRCNNASSINSPSGIIYGSPKHCSKSSGCHIGQFCKLGLCTRWEPFIRRCNATQDCNAREICAGGKCREDLSRRCFNNTDCTVGKFCVAGKCIILFTEKPRKCKTILDCYEGEVCSEHKICDKASLTNSTSTLTNVLPPGRCSQNSDCKRDMFCIQGLCSEIMTQKKKCKSTQDCNAGESCSPGGFCRVAWSQQCSKSSQCIDDKICVAGSCINRKFVDQPKRCWSSQDCKEGEFCDSLRQCVDDQPQFEPTLCSDDSECNDDEVCNDRGRCASASLHG</sequence>
<evidence type="ECO:0000256" key="1">
    <source>
        <dbReference type="SAM" id="SignalP"/>
    </source>
</evidence>
<proteinExistence type="predicted"/>
<gene>
    <name evidence="2" type="ORF">CAEBREN_01281</name>
</gene>
<evidence type="ECO:0000313" key="3">
    <source>
        <dbReference type="Proteomes" id="UP000008068"/>
    </source>
</evidence>
<organism evidence="3">
    <name type="scientific">Caenorhabditis brenneri</name>
    <name type="common">Nematode worm</name>
    <dbReference type="NCBI Taxonomy" id="135651"/>
    <lineage>
        <taxon>Eukaryota</taxon>
        <taxon>Metazoa</taxon>
        <taxon>Ecdysozoa</taxon>
        <taxon>Nematoda</taxon>
        <taxon>Chromadorea</taxon>
        <taxon>Rhabditida</taxon>
        <taxon>Rhabditina</taxon>
        <taxon>Rhabditomorpha</taxon>
        <taxon>Rhabditoidea</taxon>
        <taxon>Rhabditidae</taxon>
        <taxon>Peloderinae</taxon>
        <taxon>Caenorhabditis</taxon>
    </lineage>
</organism>
<dbReference type="Proteomes" id="UP000008068">
    <property type="component" value="Unassembled WGS sequence"/>
</dbReference>
<dbReference type="InParanoid" id="G0NBY6"/>
<feature type="chain" id="PRO_5003404702" description="EB domain-containing protein" evidence="1">
    <location>
        <begin position="19"/>
        <end position="354"/>
    </location>
</feature>
<dbReference type="OrthoDB" id="4405280at2759"/>
<keyword evidence="1" id="KW-0732">Signal</keyword>
<dbReference type="AlphaFoldDB" id="G0NBY6"/>
<name>G0NBY6_CAEBE</name>
<dbReference type="PANTHER" id="PTHR36519">
    <property type="entry name" value="FIP (FUNGUS-INDUCED PROTEIN) RELATED-RELATED"/>
    <property type="match status" value="1"/>
</dbReference>
<dbReference type="OMA" id="NGRECLN"/>
<accession>G0NBY6</accession>
<reference evidence="3" key="1">
    <citation type="submission" date="2011-07" db="EMBL/GenBank/DDBJ databases">
        <authorList>
            <consortium name="Caenorhabditis brenneri Sequencing and Analysis Consortium"/>
            <person name="Wilson R.K."/>
        </authorList>
    </citation>
    <scope>NUCLEOTIDE SEQUENCE [LARGE SCALE GENOMIC DNA]</scope>
    <source>
        <strain evidence="3">PB2801</strain>
    </source>
</reference>
<dbReference type="HOGENOM" id="CLU_783541_0_0_1"/>
<evidence type="ECO:0000313" key="2">
    <source>
        <dbReference type="EMBL" id="EGT57225.1"/>
    </source>
</evidence>
<evidence type="ECO:0008006" key="4">
    <source>
        <dbReference type="Google" id="ProtNLM"/>
    </source>
</evidence>
<feature type="signal peptide" evidence="1">
    <location>
        <begin position="1"/>
        <end position="18"/>
    </location>
</feature>
<keyword evidence="3" id="KW-1185">Reference proteome</keyword>
<dbReference type="PANTHER" id="PTHR36519:SF5">
    <property type="entry name" value="ANTIFREEZE PROTEIN"/>
    <property type="match status" value="1"/>
</dbReference>
<protein>
    <recommendedName>
        <fullName evidence="4">EB domain-containing protein</fullName>
    </recommendedName>
</protein>
<dbReference type="STRING" id="135651.G0NBY6"/>